<name>A0ABU1VLX9_9GAMM</name>
<evidence type="ECO:0000313" key="2">
    <source>
        <dbReference type="EMBL" id="MDR7098487.1"/>
    </source>
</evidence>
<accession>A0ABU1VLX9</accession>
<comment type="caution">
    <text evidence="2">The sequence shown here is derived from an EMBL/GenBank/DDBJ whole genome shotgun (WGS) entry which is preliminary data.</text>
</comment>
<dbReference type="EMBL" id="JAVDVW010000001">
    <property type="protein sequence ID" value="MDR7098487.1"/>
    <property type="molecule type" value="Genomic_DNA"/>
</dbReference>
<evidence type="ECO:0000256" key="1">
    <source>
        <dbReference type="SAM" id="MobiDB-lite"/>
    </source>
</evidence>
<organism evidence="2 3">
    <name type="scientific">Agrilutibacter niabensis</name>
    <dbReference type="NCBI Taxonomy" id="380628"/>
    <lineage>
        <taxon>Bacteria</taxon>
        <taxon>Pseudomonadati</taxon>
        <taxon>Pseudomonadota</taxon>
        <taxon>Gammaproteobacteria</taxon>
        <taxon>Lysobacterales</taxon>
        <taxon>Lysobacteraceae</taxon>
        <taxon>Agrilutibacter</taxon>
    </lineage>
</organism>
<sequence>MSDRERRKGQNAHSDALRAQLNEDQQMTLSELERFGCELRFVRRPLFQEAIPVLVDGDRKGFSILKPDGTVEDDPTITLRA</sequence>
<protein>
    <submittedName>
        <fullName evidence="2">Uncharacterized protein</fullName>
    </submittedName>
</protein>
<dbReference type="Proteomes" id="UP001267878">
    <property type="component" value="Unassembled WGS sequence"/>
</dbReference>
<feature type="region of interest" description="Disordered" evidence="1">
    <location>
        <begin position="1"/>
        <end position="20"/>
    </location>
</feature>
<evidence type="ECO:0000313" key="3">
    <source>
        <dbReference type="Proteomes" id="UP001267878"/>
    </source>
</evidence>
<reference evidence="2 3" key="1">
    <citation type="submission" date="2023-07" db="EMBL/GenBank/DDBJ databases">
        <title>Sorghum-associated microbial communities from plants grown in Nebraska, USA.</title>
        <authorList>
            <person name="Schachtman D."/>
        </authorList>
    </citation>
    <scope>NUCLEOTIDE SEQUENCE [LARGE SCALE GENOMIC DNA]</scope>
    <source>
        <strain evidence="2 3">BE187</strain>
    </source>
</reference>
<gene>
    <name evidence="2" type="ORF">J2X04_000834</name>
</gene>
<proteinExistence type="predicted"/>
<keyword evidence="3" id="KW-1185">Reference proteome</keyword>
<dbReference type="RefSeq" id="WP_310052436.1">
    <property type="nucleotide sequence ID" value="NZ_JAVDVW010000001.1"/>
</dbReference>